<feature type="compositionally biased region" description="Polar residues" evidence="1">
    <location>
        <begin position="499"/>
        <end position="508"/>
    </location>
</feature>
<evidence type="ECO:0000313" key="2">
    <source>
        <dbReference type="EMBL" id="KAF4970775.1"/>
    </source>
</evidence>
<keyword evidence="3" id="KW-1185">Reference proteome</keyword>
<organism evidence="2 3">
    <name type="scientific">Fusarium zealandicum</name>
    <dbReference type="NCBI Taxonomy" id="1053134"/>
    <lineage>
        <taxon>Eukaryota</taxon>
        <taxon>Fungi</taxon>
        <taxon>Dikarya</taxon>
        <taxon>Ascomycota</taxon>
        <taxon>Pezizomycotina</taxon>
        <taxon>Sordariomycetes</taxon>
        <taxon>Hypocreomycetidae</taxon>
        <taxon>Hypocreales</taxon>
        <taxon>Nectriaceae</taxon>
        <taxon>Fusarium</taxon>
        <taxon>Fusarium staphyleae species complex</taxon>
    </lineage>
</organism>
<feature type="compositionally biased region" description="Acidic residues" evidence="1">
    <location>
        <begin position="513"/>
        <end position="529"/>
    </location>
</feature>
<comment type="caution">
    <text evidence="2">The sequence shown here is derived from an EMBL/GenBank/DDBJ whole genome shotgun (WGS) entry which is preliminary data.</text>
</comment>
<dbReference type="Proteomes" id="UP000635477">
    <property type="component" value="Unassembled WGS sequence"/>
</dbReference>
<evidence type="ECO:0000256" key="1">
    <source>
        <dbReference type="SAM" id="MobiDB-lite"/>
    </source>
</evidence>
<feature type="region of interest" description="Disordered" evidence="1">
    <location>
        <begin position="557"/>
        <end position="698"/>
    </location>
</feature>
<feature type="region of interest" description="Disordered" evidence="1">
    <location>
        <begin position="475"/>
        <end position="536"/>
    </location>
</feature>
<name>A0A8H4XDW7_9HYPO</name>
<reference evidence="2" key="2">
    <citation type="submission" date="2020-05" db="EMBL/GenBank/DDBJ databases">
        <authorList>
            <person name="Kim H.-S."/>
            <person name="Proctor R.H."/>
            <person name="Brown D.W."/>
        </authorList>
    </citation>
    <scope>NUCLEOTIDE SEQUENCE</scope>
    <source>
        <strain evidence="2">NRRL 22465</strain>
    </source>
</reference>
<sequence length="698" mass="77909">MSWDRYELGQKNIFYDESPVVFPAMVLPPHVDRVRRSILDFSCVLRGQHNPFRSSLEGHNVRSLVDKSDPDPTFKAAQKTLFEARYAESVFSLETNAYSIPRETNERWDLFKKNGTTGFGFFESLKSPQPDQAFYLPIYHSAKTIGIPNIVDPEARQWHQAPDPSVVEPFSWSTLKKLHEFGLQPAPSRIFEKPPREANLKCYPWLVVEHKKEMEEARGPERVVCCQAANAAAYAVNIVRQSAQYAVELPGQAQIPPIPVITTIGPCVRVWIMYFAKDFNAPCSQEETHEVTTKRRKEGYIMRTVWNGDMTKLADIVKLQMILENTHTWAMRAFKPLVSSYLEQWIHVHLQQHVGGGDVQSLWNESKSRRQKTIDQRRAVLPMVQSLLEDHDQAIVELDDTAHRKVTPLLLGLLMHQICLSERDFISSEVDRAVTDKVKALGQAQEIGVTHNARTCQTGQTTRVTIGKEHGKATFSFRSSLATQEPVTDNDDPNDSDYRQSQATSNHSQLDDKEAETDADADADDDASEAEGSVALSSDLEFCDHANVIWRAPDEMETPRARLSTSLLPDRPTMYRRDSAPLSGSTVTGSTKTTPRPTAVGARLGSDPAPQSAGSPRRSQYRARVTAGKPAGSPVFAGRSPPGQRGWSPGRQFGLPQPSKSPQPPDAQPTSGEDGKPMPEAGDTHRYIDLTNESQDSC</sequence>
<gene>
    <name evidence="2" type="ORF">FZEAL_9973</name>
</gene>
<dbReference type="EMBL" id="JABEYC010001000">
    <property type="protein sequence ID" value="KAF4970775.1"/>
    <property type="molecule type" value="Genomic_DNA"/>
</dbReference>
<protein>
    <submittedName>
        <fullName evidence="2">Uncharacterized protein</fullName>
    </submittedName>
</protein>
<reference evidence="2" key="1">
    <citation type="journal article" date="2020" name="BMC Genomics">
        <title>Correction to: Identification and distribution of gene clusters required for synthesis of sphingolipid metabolism inhibitors in diverse species of the filamentous fungus Fusarium.</title>
        <authorList>
            <person name="Kim H.S."/>
            <person name="Lohmar J.M."/>
            <person name="Busman M."/>
            <person name="Brown D.W."/>
            <person name="Naumann T.A."/>
            <person name="Divon H.H."/>
            <person name="Lysoe E."/>
            <person name="Uhlig S."/>
            <person name="Proctor R.H."/>
        </authorList>
    </citation>
    <scope>NUCLEOTIDE SEQUENCE</scope>
    <source>
        <strain evidence="2">NRRL 22465</strain>
    </source>
</reference>
<evidence type="ECO:0000313" key="3">
    <source>
        <dbReference type="Proteomes" id="UP000635477"/>
    </source>
</evidence>
<dbReference type="AlphaFoldDB" id="A0A8H4XDW7"/>
<feature type="compositionally biased region" description="Polar residues" evidence="1">
    <location>
        <begin position="476"/>
        <end position="487"/>
    </location>
</feature>
<proteinExistence type="predicted"/>
<feature type="compositionally biased region" description="Low complexity" evidence="1">
    <location>
        <begin position="583"/>
        <end position="598"/>
    </location>
</feature>
<dbReference type="OrthoDB" id="5081713at2759"/>
<feature type="compositionally biased region" description="Basic and acidic residues" evidence="1">
    <location>
        <begin position="673"/>
        <end position="688"/>
    </location>
</feature>
<accession>A0A8H4XDW7</accession>